<feature type="domain" description="GerMN" evidence="2">
    <location>
        <begin position="141"/>
        <end position="230"/>
    </location>
</feature>
<dbReference type="InterPro" id="IPR018911">
    <property type="entry name" value="Gmad2_Ig-like_dom"/>
</dbReference>
<sequence>MRRRSLRPFGRTSRSVGTDLYQRTDPRCQTGSGTTTSRTGRAGRPRLEGIMNRRRTTSAALVAVAALALAGCGGDAEPTVAPSVTTEPSTTTTPEPEPEPTETTEPAETPTQAVTAYYLVDTRAGVRLARETREAQGSDPLVAAVEAMISGADDPDYSTAWDPGTQVLGVTAEAGTITVDLSEEARTANIGSEGAALMVQQLVWTVTDTADDDGAGVVLTIAGEPAGELWGAVVWDGPVVREEAIDVRVLVQIDDPAEGATASSPVTVSGEAAVFEANLPWAVLDADGAEVQTGFTMTAEGQTFAPYSFEVELEPGTWTIVITEDDPSDGEGGVPMTDSRTITVE</sequence>
<protein>
    <recommendedName>
        <fullName evidence="2">GerMN domain-containing protein</fullName>
    </recommendedName>
</protein>
<reference evidence="3 4" key="1">
    <citation type="submission" date="2014-01" db="EMBL/GenBank/DDBJ databases">
        <title>Actinotalea ferrariae CF5-4.</title>
        <authorList>
            <person name="Chen F."/>
            <person name="Li Y."/>
            <person name="Wang G."/>
        </authorList>
    </citation>
    <scope>NUCLEOTIDE SEQUENCE [LARGE SCALE GENOMIC DNA]</scope>
    <source>
        <strain evidence="3 4">CF5-4</strain>
    </source>
</reference>
<dbReference type="Proteomes" id="UP000019753">
    <property type="component" value="Unassembled WGS sequence"/>
</dbReference>
<feature type="compositionally biased region" description="Low complexity" evidence="1">
    <location>
        <begin position="77"/>
        <end position="94"/>
    </location>
</feature>
<feature type="compositionally biased region" description="Low complexity" evidence="1">
    <location>
        <begin position="30"/>
        <end position="42"/>
    </location>
</feature>
<gene>
    <name evidence="3" type="ORF">N866_06750</name>
</gene>
<feature type="region of interest" description="Disordered" evidence="1">
    <location>
        <begin position="1"/>
        <end position="49"/>
    </location>
</feature>
<evidence type="ECO:0000256" key="1">
    <source>
        <dbReference type="SAM" id="MobiDB-lite"/>
    </source>
</evidence>
<dbReference type="Pfam" id="PF10648">
    <property type="entry name" value="Gmad2"/>
    <property type="match status" value="1"/>
</dbReference>
<dbReference type="InterPro" id="IPR019606">
    <property type="entry name" value="GerMN"/>
</dbReference>
<dbReference type="Pfam" id="PF10646">
    <property type="entry name" value="Germane"/>
    <property type="match status" value="1"/>
</dbReference>
<dbReference type="AlphaFoldDB" id="A0A021VN57"/>
<evidence type="ECO:0000313" key="3">
    <source>
        <dbReference type="EMBL" id="EYR62634.1"/>
    </source>
</evidence>
<dbReference type="EMBL" id="AXCW01000200">
    <property type="protein sequence ID" value="EYR62634.1"/>
    <property type="molecule type" value="Genomic_DNA"/>
</dbReference>
<feature type="region of interest" description="Disordered" evidence="1">
    <location>
        <begin position="75"/>
        <end position="108"/>
    </location>
</feature>
<evidence type="ECO:0000259" key="2">
    <source>
        <dbReference type="SMART" id="SM00909"/>
    </source>
</evidence>
<keyword evidence="4" id="KW-1185">Reference proteome</keyword>
<organism evidence="3 4">
    <name type="scientific">Actinotalea ferrariae CF5-4</name>
    <dbReference type="NCBI Taxonomy" id="948458"/>
    <lineage>
        <taxon>Bacteria</taxon>
        <taxon>Bacillati</taxon>
        <taxon>Actinomycetota</taxon>
        <taxon>Actinomycetes</taxon>
        <taxon>Micrococcales</taxon>
        <taxon>Cellulomonadaceae</taxon>
        <taxon>Actinotalea</taxon>
    </lineage>
</organism>
<comment type="caution">
    <text evidence="3">The sequence shown here is derived from an EMBL/GenBank/DDBJ whole genome shotgun (WGS) entry which is preliminary data.</text>
</comment>
<proteinExistence type="predicted"/>
<accession>A0A021VN57</accession>
<name>A0A021VN57_9CELL</name>
<evidence type="ECO:0000313" key="4">
    <source>
        <dbReference type="Proteomes" id="UP000019753"/>
    </source>
</evidence>
<dbReference type="SMART" id="SM00909">
    <property type="entry name" value="Germane"/>
    <property type="match status" value="1"/>
</dbReference>
<feature type="region of interest" description="Disordered" evidence="1">
    <location>
        <begin position="324"/>
        <end position="345"/>
    </location>
</feature>